<dbReference type="Pfam" id="PF00355">
    <property type="entry name" value="Rieske"/>
    <property type="match status" value="1"/>
</dbReference>
<dbReference type="Gene3D" id="2.102.10.10">
    <property type="entry name" value="Rieske [2Fe-2S] iron-sulphur domain"/>
    <property type="match status" value="1"/>
</dbReference>
<dbReference type="Proteomes" id="UP000199017">
    <property type="component" value="Unassembled WGS sequence"/>
</dbReference>
<dbReference type="SUPFAM" id="SSF50022">
    <property type="entry name" value="ISP domain"/>
    <property type="match status" value="1"/>
</dbReference>
<dbReference type="CDD" id="cd03469">
    <property type="entry name" value="Rieske_RO_Alpha_N"/>
    <property type="match status" value="1"/>
</dbReference>
<dbReference type="PANTHER" id="PTHR43756:SF1">
    <property type="entry name" value="3-PHENYLPROPIONATE_CINNAMIC ACID DIOXYGENASE SUBUNIT ALPHA"/>
    <property type="match status" value="1"/>
</dbReference>
<dbReference type="GO" id="GO:0005506">
    <property type="term" value="F:iron ion binding"/>
    <property type="evidence" value="ECO:0007669"/>
    <property type="project" value="InterPro"/>
</dbReference>
<dbReference type="AlphaFoldDB" id="A0A1G8QTN9"/>
<dbReference type="InterPro" id="IPR017941">
    <property type="entry name" value="Rieske_2Fe-2S"/>
</dbReference>
<gene>
    <name evidence="8" type="ORF">SAMN05216352_1226</name>
</gene>
<protein>
    <submittedName>
        <fullName evidence="8">Rieske [2Fe-2S] domain-containing protein</fullName>
    </submittedName>
</protein>
<comment type="similarity">
    <text evidence="1">Belongs to the bacterial ring-hydroxylating dioxygenase alpha subunit family.</text>
</comment>
<dbReference type="GO" id="GO:0004497">
    <property type="term" value="F:monooxygenase activity"/>
    <property type="evidence" value="ECO:0007669"/>
    <property type="project" value="UniProtKB-ARBA"/>
</dbReference>
<evidence type="ECO:0000256" key="6">
    <source>
        <dbReference type="ARBA" id="ARBA00023014"/>
    </source>
</evidence>
<keyword evidence="5" id="KW-0408">Iron</keyword>
<evidence type="ECO:0000256" key="4">
    <source>
        <dbReference type="ARBA" id="ARBA00023002"/>
    </source>
</evidence>
<evidence type="ECO:0000256" key="2">
    <source>
        <dbReference type="ARBA" id="ARBA00022714"/>
    </source>
</evidence>
<dbReference type="InterPro" id="IPR001663">
    <property type="entry name" value="Rng_hydr_dOase-A"/>
</dbReference>
<dbReference type="PROSITE" id="PS00570">
    <property type="entry name" value="RING_HYDROXYL_ALPHA"/>
    <property type="match status" value="1"/>
</dbReference>
<evidence type="ECO:0000259" key="7">
    <source>
        <dbReference type="PROSITE" id="PS51296"/>
    </source>
</evidence>
<dbReference type="EMBL" id="FNDU01000022">
    <property type="protein sequence ID" value="SDJ08011.1"/>
    <property type="molecule type" value="Genomic_DNA"/>
</dbReference>
<reference evidence="8 9" key="1">
    <citation type="submission" date="2016-10" db="EMBL/GenBank/DDBJ databases">
        <authorList>
            <person name="de Groot N.N."/>
        </authorList>
    </citation>
    <scope>NUCLEOTIDE SEQUENCE [LARGE SCALE GENOMIC DNA]</scope>
    <source>
        <strain evidence="9">P4B,CCM 7963,CECT 7998,DSM 25260,IBRC-M 10614,KCTC 13821</strain>
    </source>
</reference>
<feature type="domain" description="Rieske" evidence="7">
    <location>
        <begin position="43"/>
        <end position="134"/>
    </location>
</feature>
<sequence length="134" mass="15722">MKVMDELQQLKDNWKEGYFPQWLIMDPEIYKLEQDKIFGKTWLFLGHESEIKEPGDYVTRMMADDPIILMKNKKGEIKGFLNSCSHRGTRLCTEDYGNKKAHTCPYHGWTYNLEGDLIGARGSRRNSWSYSHLA</sequence>
<keyword evidence="2" id="KW-0001">2Fe-2S</keyword>
<dbReference type="PROSITE" id="PS51296">
    <property type="entry name" value="RIESKE"/>
    <property type="match status" value="1"/>
</dbReference>
<evidence type="ECO:0000313" key="8">
    <source>
        <dbReference type="EMBL" id="SDJ08011.1"/>
    </source>
</evidence>
<dbReference type="RefSeq" id="WP_091587986.1">
    <property type="nucleotide sequence ID" value="NZ_FNDU01000022.1"/>
</dbReference>
<keyword evidence="6" id="KW-0411">Iron-sulfur</keyword>
<dbReference type="InterPro" id="IPR015881">
    <property type="entry name" value="ARHD_Rieske_2Fe_2S"/>
</dbReference>
<evidence type="ECO:0000313" key="9">
    <source>
        <dbReference type="Proteomes" id="UP000199017"/>
    </source>
</evidence>
<evidence type="ECO:0000256" key="1">
    <source>
        <dbReference type="ARBA" id="ARBA00008751"/>
    </source>
</evidence>
<keyword evidence="3" id="KW-0479">Metal-binding</keyword>
<evidence type="ECO:0000256" key="3">
    <source>
        <dbReference type="ARBA" id="ARBA00022723"/>
    </source>
</evidence>
<keyword evidence="9" id="KW-1185">Reference proteome</keyword>
<evidence type="ECO:0000256" key="5">
    <source>
        <dbReference type="ARBA" id="ARBA00023004"/>
    </source>
</evidence>
<dbReference type="GO" id="GO:0016705">
    <property type="term" value="F:oxidoreductase activity, acting on paired donors, with incorporation or reduction of molecular oxygen"/>
    <property type="evidence" value="ECO:0007669"/>
    <property type="project" value="UniProtKB-ARBA"/>
</dbReference>
<dbReference type="GO" id="GO:0051537">
    <property type="term" value="F:2 iron, 2 sulfur cluster binding"/>
    <property type="evidence" value="ECO:0007669"/>
    <property type="project" value="UniProtKB-KW"/>
</dbReference>
<accession>A0A1G8QTN9</accession>
<dbReference type="PRINTS" id="PR00090">
    <property type="entry name" value="RNGDIOXGNASE"/>
</dbReference>
<proteinExistence type="inferred from homology"/>
<dbReference type="STRING" id="930129.SAMN05216352_1226"/>
<dbReference type="InterPro" id="IPR036922">
    <property type="entry name" value="Rieske_2Fe-2S_sf"/>
</dbReference>
<dbReference type="OrthoDB" id="9800776at2"/>
<keyword evidence="4" id="KW-0560">Oxidoreductase</keyword>
<name>A0A1G8QTN9_9BACI</name>
<organism evidence="8 9">
    <name type="scientific">Alteribacillus bidgolensis</name>
    <dbReference type="NCBI Taxonomy" id="930129"/>
    <lineage>
        <taxon>Bacteria</taxon>
        <taxon>Bacillati</taxon>
        <taxon>Bacillota</taxon>
        <taxon>Bacilli</taxon>
        <taxon>Bacillales</taxon>
        <taxon>Bacillaceae</taxon>
        <taxon>Alteribacillus</taxon>
    </lineage>
</organism>
<dbReference type="PANTHER" id="PTHR43756">
    <property type="entry name" value="CHOLINE MONOOXYGENASE, CHLOROPLASTIC"/>
    <property type="match status" value="1"/>
</dbReference>